<dbReference type="EMBL" id="CP011362">
    <property type="protein sequence ID" value="ANC70231.1"/>
    <property type="molecule type" value="Genomic_DNA"/>
</dbReference>
<keyword evidence="3" id="KW-1185">Reference proteome</keyword>
<sequence length="141" mass="16573">MKEQNPAIRLRLTKESRAYIEKYAEENNIVYNNRTINKIIEEHKQMKEEQTSSLASSISQEVSNQINKEIRRIRLGTNNADRNTQILLELLNGMFVNQSIDDIVTTADMETNAYRTATQHVQKRIEHQQQRRADAKHRNHL</sequence>
<dbReference type="AlphaFoldDB" id="K2GK91"/>
<name>K2GK91_9BACI</name>
<geneLocation type="plasmid" evidence="4">
    <name>psj52</name>
</geneLocation>
<evidence type="ECO:0000313" key="1">
    <source>
        <dbReference type="EMBL" id="ANC70231.1"/>
    </source>
</evidence>
<accession>K2GK91</accession>
<dbReference type="OrthoDB" id="2427428at2"/>
<gene>
    <name evidence="1" type="ORF">AAV35_013885</name>
    <name evidence="2" type="ORF">MJ3_11405</name>
</gene>
<reference evidence="2 3" key="1">
    <citation type="journal article" date="2012" name="J. Bacteriol.">
        <title>Draft Genome Sequence of Salimicrobium sp. Strain MJ3, Isolated from Myulchi-Jeot, Korean Fermented Seafood.</title>
        <authorList>
            <person name="Lee S.H."/>
            <person name="Jung J.Y."/>
            <person name="Jeon C.O."/>
        </authorList>
    </citation>
    <scope>NUCLEOTIDE SEQUENCE [LARGE SCALE GENOMIC DNA]</scope>
    <source>
        <strain evidence="2 3">MJ3</strain>
    </source>
</reference>
<dbReference type="KEGG" id="sje:AAV35_013885"/>
<organism evidence="2 3">
    <name type="scientific">Salimicrobium jeotgali</name>
    <dbReference type="NCBI Taxonomy" id="1230341"/>
    <lineage>
        <taxon>Bacteria</taxon>
        <taxon>Bacillati</taxon>
        <taxon>Bacillota</taxon>
        <taxon>Bacilli</taxon>
        <taxon>Bacillales</taxon>
        <taxon>Bacillaceae</taxon>
        <taxon>Salimicrobium</taxon>
    </lineage>
</organism>
<dbReference type="RefSeq" id="WP_008591706.1">
    <property type="nucleotide sequence ID" value="NZ_AMPQ01000023.1"/>
</dbReference>
<dbReference type="eggNOG" id="ENOG50331TY">
    <property type="taxonomic scope" value="Bacteria"/>
</dbReference>
<dbReference type="Proteomes" id="UP000092654">
    <property type="component" value="Plasmid pSJ52"/>
</dbReference>
<dbReference type="Proteomes" id="UP000011746">
    <property type="component" value="Unassembled WGS sequence"/>
</dbReference>
<geneLocation type="plasmid" evidence="1">
    <name>pSJ52</name>
</geneLocation>
<keyword evidence="1" id="KW-0614">Plasmid</keyword>
<evidence type="ECO:0000313" key="2">
    <source>
        <dbReference type="EMBL" id="EKE30849.1"/>
    </source>
</evidence>
<proteinExistence type="predicted"/>
<evidence type="ECO:0000313" key="4">
    <source>
        <dbReference type="Proteomes" id="UP000092654"/>
    </source>
</evidence>
<protein>
    <submittedName>
        <fullName evidence="2">Uncharacterized protein</fullName>
    </submittedName>
</protein>
<evidence type="ECO:0000313" key="3">
    <source>
        <dbReference type="Proteomes" id="UP000011746"/>
    </source>
</evidence>
<reference evidence="1 4" key="2">
    <citation type="submission" date="2015-06" db="EMBL/GenBank/DDBJ databases">
        <title>Salimicrobium jeotgali MJ3, isolated from Myulchi jeot, a traditional Korean fermented seafood.</title>
        <authorList>
            <person name="Kim K.H."/>
            <person name="Jeon C.O."/>
            <person name="Jin H.M."/>
        </authorList>
    </citation>
    <scope>NUCLEOTIDE SEQUENCE [LARGE SCALE GENOMIC DNA]</scope>
    <source>
        <strain evidence="1 4">MJ3</strain>
        <plasmid evidence="4">psj52</plasmid>
        <plasmid evidence="1">pSJ52</plasmid>
    </source>
</reference>
<dbReference type="EMBL" id="AMPQ01000023">
    <property type="protein sequence ID" value="EKE30849.1"/>
    <property type="molecule type" value="Genomic_DNA"/>
</dbReference>